<dbReference type="Proteomes" id="UP000814128">
    <property type="component" value="Unassembled WGS sequence"/>
</dbReference>
<evidence type="ECO:0000313" key="1">
    <source>
        <dbReference type="EMBL" id="KAI0029062.1"/>
    </source>
</evidence>
<dbReference type="EMBL" id="MU273702">
    <property type="protein sequence ID" value="KAI0029062.1"/>
    <property type="molecule type" value="Genomic_DNA"/>
</dbReference>
<keyword evidence="2" id="KW-1185">Reference proteome</keyword>
<proteinExistence type="predicted"/>
<name>A0ACB8QBN5_9AGAM</name>
<comment type="caution">
    <text evidence="1">The sequence shown here is derived from an EMBL/GenBank/DDBJ whole genome shotgun (WGS) entry which is preliminary data.</text>
</comment>
<accession>A0ACB8QBN5</accession>
<gene>
    <name evidence="1" type="ORF">K488DRAFT_57243</name>
</gene>
<reference evidence="1" key="2">
    <citation type="journal article" date="2022" name="New Phytol.">
        <title>Evolutionary transition to the ectomycorrhizal habit in the genomes of a hyperdiverse lineage of mushroom-forming fungi.</title>
        <authorList>
            <person name="Looney B."/>
            <person name="Miyauchi S."/>
            <person name="Morin E."/>
            <person name="Drula E."/>
            <person name="Courty P.E."/>
            <person name="Kohler A."/>
            <person name="Kuo A."/>
            <person name="LaButti K."/>
            <person name="Pangilinan J."/>
            <person name="Lipzen A."/>
            <person name="Riley R."/>
            <person name="Andreopoulos W."/>
            <person name="He G."/>
            <person name="Johnson J."/>
            <person name="Nolan M."/>
            <person name="Tritt A."/>
            <person name="Barry K.W."/>
            <person name="Grigoriev I.V."/>
            <person name="Nagy L.G."/>
            <person name="Hibbett D."/>
            <person name="Henrissat B."/>
            <person name="Matheny P.B."/>
            <person name="Labbe J."/>
            <person name="Martin F.M."/>
        </authorList>
    </citation>
    <scope>NUCLEOTIDE SEQUENCE</scope>
    <source>
        <strain evidence="1">EC-137</strain>
    </source>
</reference>
<protein>
    <submittedName>
        <fullName evidence="1">Carbohydrate-binding module family 13 protein</fullName>
    </submittedName>
</protein>
<reference evidence="1" key="1">
    <citation type="submission" date="2021-02" db="EMBL/GenBank/DDBJ databases">
        <authorList>
            <consortium name="DOE Joint Genome Institute"/>
            <person name="Ahrendt S."/>
            <person name="Looney B.P."/>
            <person name="Miyauchi S."/>
            <person name="Morin E."/>
            <person name="Drula E."/>
            <person name="Courty P.E."/>
            <person name="Chicoki N."/>
            <person name="Fauchery L."/>
            <person name="Kohler A."/>
            <person name="Kuo A."/>
            <person name="Labutti K."/>
            <person name="Pangilinan J."/>
            <person name="Lipzen A."/>
            <person name="Riley R."/>
            <person name="Andreopoulos W."/>
            <person name="He G."/>
            <person name="Johnson J."/>
            <person name="Barry K.W."/>
            <person name="Grigoriev I.V."/>
            <person name="Nagy L."/>
            <person name="Hibbett D."/>
            <person name="Henrissat B."/>
            <person name="Matheny P.B."/>
            <person name="Labbe J."/>
            <person name="Martin F."/>
        </authorList>
    </citation>
    <scope>NUCLEOTIDE SEQUENCE</scope>
    <source>
        <strain evidence="1">EC-137</strain>
    </source>
</reference>
<organism evidence="1 2">
    <name type="scientific">Vararia minispora EC-137</name>
    <dbReference type="NCBI Taxonomy" id="1314806"/>
    <lineage>
        <taxon>Eukaryota</taxon>
        <taxon>Fungi</taxon>
        <taxon>Dikarya</taxon>
        <taxon>Basidiomycota</taxon>
        <taxon>Agaricomycotina</taxon>
        <taxon>Agaricomycetes</taxon>
        <taxon>Russulales</taxon>
        <taxon>Lachnocladiaceae</taxon>
        <taxon>Vararia</taxon>
    </lineage>
</organism>
<evidence type="ECO:0000313" key="2">
    <source>
        <dbReference type="Proteomes" id="UP000814128"/>
    </source>
</evidence>
<sequence length="144" mass="15669">MSVQSVENGQIYTIVNVKGGTACDLSGGDNTSVIGYDLQGGDNQKWIFEERNGGYAIRNKRAGKYLGVSGNHVNGTSVIAVETDSPQIWEVHPDNNGSVRYVIFCQGQEFNLDLSDHGNPTPGTPISIWGKWDGENQLWKITPA</sequence>